<keyword evidence="2" id="KW-1185">Reference proteome</keyword>
<sequence length="103" mass="11258">MTGVDDPKDGMAGILWVRKPWLEVLKAVSVHVADEQLGDHVVGPQAVAHNSYHGVGRMLIWNGQFPAEGSLKLPQKGLHSKNSQKHLPWGCQAYHNENEGLSG</sequence>
<evidence type="ECO:0000313" key="1">
    <source>
        <dbReference type="EMBL" id="KAH9371971.1"/>
    </source>
</evidence>
<comment type="caution">
    <text evidence="1">The sequence shown here is derived from an EMBL/GenBank/DDBJ whole genome shotgun (WGS) entry which is preliminary data.</text>
</comment>
<accession>A0A9J6G9W3</accession>
<dbReference type="AlphaFoldDB" id="A0A9J6G9W3"/>
<dbReference type="Proteomes" id="UP000821853">
    <property type="component" value="Chromosome 3"/>
</dbReference>
<dbReference type="VEuPathDB" id="VectorBase:HLOH_049765"/>
<gene>
    <name evidence="1" type="ORF">HPB48_017385</name>
</gene>
<reference evidence="1 2" key="1">
    <citation type="journal article" date="2020" name="Cell">
        <title>Large-Scale Comparative Analyses of Tick Genomes Elucidate Their Genetic Diversity and Vector Capacities.</title>
        <authorList>
            <consortium name="Tick Genome and Microbiome Consortium (TIGMIC)"/>
            <person name="Jia N."/>
            <person name="Wang J."/>
            <person name="Shi W."/>
            <person name="Du L."/>
            <person name="Sun Y."/>
            <person name="Zhan W."/>
            <person name="Jiang J.F."/>
            <person name="Wang Q."/>
            <person name="Zhang B."/>
            <person name="Ji P."/>
            <person name="Bell-Sakyi L."/>
            <person name="Cui X.M."/>
            <person name="Yuan T.T."/>
            <person name="Jiang B.G."/>
            <person name="Yang W.F."/>
            <person name="Lam T.T."/>
            <person name="Chang Q.C."/>
            <person name="Ding S.J."/>
            <person name="Wang X.J."/>
            <person name="Zhu J.G."/>
            <person name="Ruan X.D."/>
            <person name="Zhao L."/>
            <person name="Wei J.T."/>
            <person name="Ye R.Z."/>
            <person name="Que T.C."/>
            <person name="Du C.H."/>
            <person name="Zhou Y.H."/>
            <person name="Cheng J.X."/>
            <person name="Dai P.F."/>
            <person name="Guo W.B."/>
            <person name="Han X.H."/>
            <person name="Huang E.J."/>
            <person name="Li L.F."/>
            <person name="Wei W."/>
            <person name="Gao Y.C."/>
            <person name="Liu J.Z."/>
            <person name="Shao H.Z."/>
            <person name="Wang X."/>
            <person name="Wang C.C."/>
            <person name="Yang T.C."/>
            <person name="Huo Q.B."/>
            <person name="Li W."/>
            <person name="Chen H.Y."/>
            <person name="Chen S.E."/>
            <person name="Zhou L.G."/>
            <person name="Ni X.B."/>
            <person name="Tian J.H."/>
            <person name="Sheng Y."/>
            <person name="Liu T."/>
            <person name="Pan Y.S."/>
            <person name="Xia L.Y."/>
            <person name="Li J."/>
            <person name="Zhao F."/>
            <person name="Cao W.C."/>
        </authorList>
    </citation>
    <scope>NUCLEOTIDE SEQUENCE [LARGE SCALE GENOMIC DNA]</scope>
    <source>
        <strain evidence="1">HaeL-2018</strain>
    </source>
</reference>
<evidence type="ECO:0000313" key="2">
    <source>
        <dbReference type="Proteomes" id="UP000821853"/>
    </source>
</evidence>
<dbReference type="EMBL" id="JABSTR010000005">
    <property type="protein sequence ID" value="KAH9371971.1"/>
    <property type="molecule type" value="Genomic_DNA"/>
</dbReference>
<organism evidence="1 2">
    <name type="scientific">Haemaphysalis longicornis</name>
    <name type="common">Bush tick</name>
    <dbReference type="NCBI Taxonomy" id="44386"/>
    <lineage>
        <taxon>Eukaryota</taxon>
        <taxon>Metazoa</taxon>
        <taxon>Ecdysozoa</taxon>
        <taxon>Arthropoda</taxon>
        <taxon>Chelicerata</taxon>
        <taxon>Arachnida</taxon>
        <taxon>Acari</taxon>
        <taxon>Parasitiformes</taxon>
        <taxon>Ixodida</taxon>
        <taxon>Ixodoidea</taxon>
        <taxon>Ixodidae</taxon>
        <taxon>Haemaphysalinae</taxon>
        <taxon>Haemaphysalis</taxon>
    </lineage>
</organism>
<proteinExistence type="predicted"/>
<protein>
    <submittedName>
        <fullName evidence="1">Uncharacterized protein</fullName>
    </submittedName>
</protein>
<name>A0A9J6G9W3_HAELO</name>